<dbReference type="InterPro" id="IPR009057">
    <property type="entry name" value="Homeodomain-like_sf"/>
</dbReference>
<evidence type="ECO:0000313" key="6">
    <source>
        <dbReference type="EMBL" id="ACS86410.1"/>
    </source>
</evidence>
<evidence type="ECO:0000256" key="1">
    <source>
        <dbReference type="ARBA" id="ARBA00023015"/>
    </source>
</evidence>
<dbReference type="PRINTS" id="PR00455">
    <property type="entry name" value="HTHTETR"/>
</dbReference>
<dbReference type="Pfam" id="PF13305">
    <property type="entry name" value="TetR_C_33"/>
    <property type="match status" value="1"/>
</dbReference>
<evidence type="ECO:0000256" key="2">
    <source>
        <dbReference type="ARBA" id="ARBA00023125"/>
    </source>
</evidence>
<dbReference type="Pfam" id="PF00440">
    <property type="entry name" value="TetR_N"/>
    <property type="match status" value="1"/>
</dbReference>
<dbReference type="Proteomes" id="UP000002734">
    <property type="component" value="Chromosome"/>
</dbReference>
<dbReference type="PANTHER" id="PTHR30055">
    <property type="entry name" value="HTH-TYPE TRANSCRIPTIONAL REGULATOR RUTR"/>
    <property type="match status" value="1"/>
</dbReference>
<dbReference type="HOGENOM" id="CLU_069356_40_0_6"/>
<sequence>MSEKGKYHHGNLKAELLEKAESVLISEGIRGLSLRTLARQLGVSEAAPYKHFSNKEQLLEALATEGFLRLRNHIDQAVNQEEKRPLTERLALGYVRFALAHPNLFRLMFGHEISHSLPSPARREAEKGSYQPMRNAISIILAERRNSLLQTEETALGAWSLVHGVATLMIDGKIAIPDDPESCDNKIVALCQSFIIGLYLSPAQ</sequence>
<accession>C6C9Y8</accession>
<dbReference type="RefSeq" id="WP_015854316.1">
    <property type="nucleotide sequence ID" value="NC_012880.1"/>
</dbReference>
<dbReference type="SUPFAM" id="SSF46689">
    <property type="entry name" value="Homeodomain-like"/>
    <property type="match status" value="1"/>
</dbReference>
<dbReference type="InterPro" id="IPR001647">
    <property type="entry name" value="HTH_TetR"/>
</dbReference>
<evidence type="ECO:0000313" key="7">
    <source>
        <dbReference type="Proteomes" id="UP000002734"/>
    </source>
</evidence>
<dbReference type="Gene3D" id="1.10.357.10">
    <property type="entry name" value="Tetracycline Repressor, domain 2"/>
    <property type="match status" value="1"/>
</dbReference>
<keyword evidence="7" id="KW-1185">Reference proteome</keyword>
<dbReference type="InterPro" id="IPR036271">
    <property type="entry name" value="Tet_transcr_reg_TetR-rel_C_sf"/>
</dbReference>
<feature type="DNA-binding region" description="H-T-H motif" evidence="4">
    <location>
        <begin position="33"/>
        <end position="52"/>
    </location>
</feature>
<dbReference type="GO" id="GO:0000976">
    <property type="term" value="F:transcription cis-regulatory region binding"/>
    <property type="evidence" value="ECO:0007669"/>
    <property type="project" value="TreeGrafter"/>
</dbReference>
<dbReference type="InterPro" id="IPR025996">
    <property type="entry name" value="MT1864/Rv1816-like_C"/>
</dbReference>
<dbReference type="AlphaFoldDB" id="C6C9Y8"/>
<protein>
    <submittedName>
        <fullName evidence="6">Transcriptional regulator, TetR family</fullName>
    </submittedName>
</protein>
<proteinExistence type="predicted"/>
<reference evidence="6" key="1">
    <citation type="submission" date="2009-06" db="EMBL/GenBank/DDBJ databases">
        <title>Complete sequence of Dickeya dadantii Ech703.</title>
        <authorList>
            <consortium name="US DOE Joint Genome Institute"/>
            <person name="Lucas S."/>
            <person name="Copeland A."/>
            <person name="Lapidus A."/>
            <person name="Glavina del Rio T."/>
            <person name="Dalin E."/>
            <person name="Tice H."/>
            <person name="Bruce D."/>
            <person name="Goodwin L."/>
            <person name="Pitluck S."/>
            <person name="Chertkov O."/>
            <person name="Brettin T."/>
            <person name="Detter J.C."/>
            <person name="Han C."/>
            <person name="Larimer F."/>
            <person name="Land M."/>
            <person name="Hauser L."/>
            <person name="Kyrpides N."/>
            <person name="Mikhailova N."/>
            <person name="Balakrishnan V."/>
            <person name="Glasner J."/>
            <person name="Perna N.T."/>
        </authorList>
    </citation>
    <scope>NUCLEOTIDE SEQUENCE [LARGE SCALE GENOMIC DNA]</scope>
    <source>
        <strain evidence="6">Ech703</strain>
    </source>
</reference>
<dbReference type="SUPFAM" id="SSF48498">
    <property type="entry name" value="Tetracyclin repressor-like, C-terminal domain"/>
    <property type="match status" value="1"/>
</dbReference>
<feature type="domain" description="HTH tetR-type" evidence="5">
    <location>
        <begin position="10"/>
        <end position="70"/>
    </location>
</feature>
<evidence type="ECO:0000259" key="5">
    <source>
        <dbReference type="PROSITE" id="PS50977"/>
    </source>
</evidence>
<keyword evidence="2 4" id="KW-0238">DNA-binding</keyword>
<name>C6C9Y8_MUSP7</name>
<dbReference type="EMBL" id="CP001654">
    <property type="protein sequence ID" value="ACS86410.1"/>
    <property type="molecule type" value="Genomic_DNA"/>
</dbReference>
<evidence type="ECO:0000256" key="3">
    <source>
        <dbReference type="ARBA" id="ARBA00023163"/>
    </source>
</evidence>
<dbReference type="STRING" id="579405.Dd703_2633"/>
<dbReference type="GO" id="GO:0003700">
    <property type="term" value="F:DNA-binding transcription factor activity"/>
    <property type="evidence" value="ECO:0007669"/>
    <property type="project" value="TreeGrafter"/>
</dbReference>
<dbReference type="InterPro" id="IPR050109">
    <property type="entry name" value="HTH-type_TetR-like_transc_reg"/>
</dbReference>
<evidence type="ECO:0000256" key="4">
    <source>
        <dbReference type="PROSITE-ProRule" id="PRU00335"/>
    </source>
</evidence>
<organism evidence="6 7">
    <name type="scientific">Musicola paradisiaca (strain Ech703)</name>
    <name type="common">Dickeya paradisiaca</name>
    <name type="synonym">Dickeya dadantii</name>
    <dbReference type="NCBI Taxonomy" id="579405"/>
    <lineage>
        <taxon>Bacteria</taxon>
        <taxon>Pseudomonadati</taxon>
        <taxon>Pseudomonadota</taxon>
        <taxon>Gammaproteobacteria</taxon>
        <taxon>Enterobacterales</taxon>
        <taxon>Pectobacteriaceae</taxon>
        <taxon>Musicola</taxon>
    </lineage>
</organism>
<keyword evidence="3" id="KW-0804">Transcription</keyword>
<dbReference type="PROSITE" id="PS50977">
    <property type="entry name" value="HTH_TETR_2"/>
    <property type="match status" value="1"/>
</dbReference>
<keyword evidence="1" id="KW-0805">Transcription regulation</keyword>
<dbReference type="KEGG" id="dda:Dd703_2633"/>
<dbReference type="eggNOG" id="COG1309">
    <property type="taxonomic scope" value="Bacteria"/>
</dbReference>
<dbReference type="PANTHER" id="PTHR30055:SF209">
    <property type="entry name" value="POSSIBLE TRANSCRIPTIONAL REGULATORY PROTEIN (PROBABLY TETR-FAMILY)"/>
    <property type="match status" value="1"/>
</dbReference>
<gene>
    <name evidence="6" type="ordered locus">Dd703_2633</name>
</gene>